<dbReference type="InterPro" id="IPR039420">
    <property type="entry name" value="WalR-like"/>
</dbReference>
<dbReference type="SMART" id="SM00862">
    <property type="entry name" value="Trans_reg_C"/>
    <property type="match status" value="1"/>
</dbReference>
<evidence type="ECO:0000313" key="11">
    <source>
        <dbReference type="Proteomes" id="UP001596116"/>
    </source>
</evidence>
<comment type="caution">
    <text evidence="10">The sequence shown here is derived from an EMBL/GenBank/DDBJ whole genome shotgun (WGS) entry which is preliminary data.</text>
</comment>
<evidence type="ECO:0000256" key="4">
    <source>
        <dbReference type="ARBA" id="ARBA00023125"/>
    </source>
</evidence>
<keyword evidence="4 7" id="KW-0238">DNA-binding</keyword>
<accession>A0ABW1KWE3</accession>
<feature type="modified residue" description="4-aspartylphosphate" evidence="6">
    <location>
        <position position="69"/>
    </location>
</feature>
<dbReference type="InterPro" id="IPR011006">
    <property type="entry name" value="CheY-like_superfamily"/>
</dbReference>
<sequence length="247" mass="27141">MTSHSTSGKTAQQDALSGATVLVVEDDLEDAHLLLDEVSALGGRGLHADCVQSARAFIVENTIDLIVLDRMLADGEDGLALLTWFRELEAPAPGVLVASRLSTSDDHILGLELGADDYINKPFDPRELAARLKALMRRAAAARSPESVQIWGDLEIRTLNKIALWKGDPISMRPQSFAAFSFLALHKGDYVSREALWRAVWDKYKNLPPQNTVINNEISRLRGSLNGLENGPKIVSENLGYRLVIED</sequence>
<keyword evidence="2" id="KW-0902">Two-component regulatory system</keyword>
<feature type="domain" description="Response regulatory" evidence="8">
    <location>
        <begin position="20"/>
        <end position="136"/>
    </location>
</feature>
<evidence type="ECO:0000256" key="1">
    <source>
        <dbReference type="ARBA" id="ARBA00022553"/>
    </source>
</evidence>
<dbReference type="Proteomes" id="UP001596116">
    <property type="component" value="Unassembled WGS sequence"/>
</dbReference>
<evidence type="ECO:0000259" key="8">
    <source>
        <dbReference type="PROSITE" id="PS50110"/>
    </source>
</evidence>
<dbReference type="InterPro" id="IPR001867">
    <property type="entry name" value="OmpR/PhoB-type_DNA-bd"/>
</dbReference>
<evidence type="ECO:0000256" key="2">
    <source>
        <dbReference type="ARBA" id="ARBA00023012"/>
    </source>
</evidence>
<evidence type="ECO:0000259" key="9">
    <source>
        <dbReference type="PROSITE" id="PS51755"/>
    </source>
</evidence>
<protein>
    <submittedName>
        <fullName evidence="10">Response regulator transcription factor</fullName>
    </submittedName>
</protein>
<dbReference type="EMBL" id="JBHPON010000001">
    <property type="protein sequence ID" value="MFC6035655.1"/>
    <property type="molecule type" value="Genomic_DNA"/>
</dbReference>
<dbReference type="Gene3D" id="3.40.50.2300">
    <property type="match status" value="1"/>
</dbReference>
<keyword evidence="1 6" id="KW-0597">Phosphoprotein</keyword>
<dbReference type="SUPFAM" id="SSF52172">
    <property type="entry name" value="CheY-like"/>
    <property type="match status" value="1"/>
</dbReference>
<keyword evidence="5" id="KW-0804">Transcription</keyword>
<dbReference type="Gene3D" id="1.10.10.10">
    <property type="entry name" value="Winged helix-like DNA-binding domain superfamily/Winged helix DNA-binding domain"/>
    <property type="match status" value="1"/>
</dbReference>
<evidence type="ECO:0000256" key="7">
    <source>
        <dbReference type="PROSITE-ProRule" id="PRU01091"/>
    </source>
</evidence>
<dbReference type="RefSeq" id="WP_379878881.1">
    <property type="nucleotide sequence ID" value="NZ_JBHPON010000001.1"/>
</dbReference>
<dbReference type="Pfam" id="PF00486">
    <property type="entry name" value="Trans_reg_C"/>
    <property type="match status" value="1"/>
</dbReference>
<reference evidence="10 11" key="1">
    <citation type="submission" date="2024-09" db="EMBL/GenBank/DDBJ databases">
        <authorList>
            <person name="Zhang Z.-H."/>
        </authorList>
    </citation>
    <scope>NUCLEOTIDE SEQUENCE [LARGE SCALE GENOMIC DNA]</scope>
    <source>
        <strain evidence="10 11">HHTR114</strain>
    </source>
</reference>
<evidence type="ECO:0000256" key="5">
    <source>
        <dbReference type="ARBA" id="ARBA00023163"/>
    </source>
</evidence>
<dbReference type="Pfam" id="PF00072">
    <property type="entry name" value="Response_reg"/>
    <property type="match status" value="1"/>
</dbReference>
<dbReference type="PANTHER" id="PTHR48111">
    <property type="entry name" value="REGULATOR OF RPOS"/>
    <property type="match status" value="1"/>
</dbReference>
<dbReference type="InterPro" id="IPR001789">
    <property type="entry name" value="Sig_transdc_resp-reg_receiver"/>
</dbReference>
<gene>
    <name evidence="10" type="ORF">ACFMB1_08885</name>
</gene>
<organism evidence="10 11">
    <name type="scientific">Hyphococcus aureus</name>
    <dbReference type="NCBI Taxonomy" id="2666033"/>
    <lineage>
        <taxon>Bacteria</taxon>
        <taxon>Pseudomonadati</taxon>
        <taxon>Pseudomonadota</taxon>
        <taxon>Alphaproteobacteria</taxon>
        <taxon>Parvularculales</taxon>
        <taxon>Parvularculaceae</taxon>
        <taxon>Hyphococcus</taxon>
    </lineage>
</organism>
<feature type="DNA-binding region" description="OmpR/PhoB-type" evidence="7">
    <location>
        <begin position="146"/>
        <end position="245"/>
    </location>
</feature>
<name>A0ABW1KWE3_9PROT</name>
<evidence type="ECO:0000256" key="3">
    <source>
        <dbReference type="ARBA" id="ARBA00023015"/>
    </source>
</evidence>
<feature type="domain" description="OmpR/PhoB-type" evidence="9">
    <location>
        <begin position="146"/>
        <end position="245"/>
    </location>
</feature>
<dbReference type="PROSITE" id="PS51755">
    <property type="entry name" value="OMPR_PHOB"/>
    <property type="match status" value="1"/>
</dbReference>
<dbReference type="SMART" id="SM00448">
    <property type="entry name" value="REC"/>
    <property type="match status" value="1"/>
</dbReference>
<dbReference type="InterPro" id="IPR036388">
    <property type="entry name" value="WH-like_DNA-bd_sf"/>
</dbReference>
<dbReference type="PANTHER" id="PTHR48111:SF1">
    <property type="entry name" value="TWO-COMPONENT RESPONSE REGULATOR ORR33"/>
    <property type="match status" value="1"/>
</dbReference>
<evidence type="ECO:0000313" key="10">
    <source>
        <dbReference type="EMBL" id="MFC6035655.1"/>
    </source>
</evidence>
<keyword evidence="3" id="KW-0805">Transcription regulation</keyword>
<evidence type="ECO:0000256" key="6">
    <source>
        <dbReference type="PROSITE-ProRule" id="PRU00169"/>
    </source>
</evidence>
<dbReference type="PROSITE" id="PS50110">
    <property type="entry name" value="RESPONSE_REGULATORY"/>
    <property type="match status" value="1"/>
</dbReference>
<proteinExistence type="predicted"/>
<keyword evidence="11" id="KW-1185">Reference proteome</keyword>
<dbReference type="Gene3D" id="6.10.250.690">
    <property type="match status" value="1"/>
</dbReference>